<dbReference type="Proteomes" id="UP001054945">
    <property type="component" value="Unassembled WGS sequence"/>
</dbReference>
<proteinExistence type="predicted"/>
<reference evidence="1 2" key="1">
    <citation type="submission" date="2021-06" db="EMBL/GenBank/DDBJ databases">
        <title>Caerostris extrusa draft genome.</title>
        <authorList>
            <person name="Kono N."/>
            <person name="Arakawa K."/>
        </authorList>
    </citation>
    <scope>NUCLEOTIDE SEQUENCE [LARGE SCALE GENOMIC DNA]</scope>
</reference>
<gene>
    <name evidence="1" type="ORF">CEXT_613261</name>
</gene>
<evidence type="ECO:0000313" key="1">
    <source>
        <dbReference type="EMBL" id="GIX83216.1"/>
    </source>
</evidence>
<dbReference type="AlphaFoldDB" id="A0AAV4NHL2"/>
<evidence type="ECO:0000313" key="2">
    <source>
        <dbReference type="Proteomes" id="UP001054945"/>
    </source>
</evidence>
<accession>A0AAV4NHL2</accession>
<keyword evidence="2" id="KW-1185">Reference proteome</keyword>
<organism evidence="1 2">
    <name type="scientific">Caerostris extrusa</name>
    <name type="common">Bark spider</name>
    <name type="synonym">Caerostris bankana</name>
    <dbReference type="NCBI Taxonomy" id="172846"/>
    <lineage>
        <taxon>Eukaryota</taxon>
        <taxon>Metazoa</taxon>
        <taxon>Ecdysozoa</taxon>
        <taxon>Arthropoda</taxon>
        <taxon>Chelicerata</taxon>
        <taxon>Arachnida</taxon>
        <taxon>Araneae</taxon>
        <taxon>Araneomorphae</taxon>
        <taxon>Entelegynae</taxon>
        <taxon>Araneoidea</taxon>
        <taxon>Araneidae</taxon>
        <taxon>Caerostris</taxon>
    </lineage>
</organism>
<dbReference type="EMBL" id="BPLR01003303">
    <property type="protein sequence ID" value="GIX83216.1"/>
    <property type="molecule type" value="Genomic_DNA"/>
</dbReference>
<comment type="caution">
    <text evidence="1">The sequence shown here is derived from an EMBL/GenBank/DDBJ whole genome shotgun (WGS) entry which is preliminary data.</text>
</comment>
<protein>
    <submittedName>
        <fullName evidence="1">Uncharacterized protein</fullName>
    </submittedName>
</protein>
<sequence length="79" mass="9306">MHYPHVFVDTKILHKPLQTVSNFPMISVWFTVLEAYVDFSIRVSKLFAMKSGKLLEYDSNTVTFTDMDFKIWNLNYPVV</sequence>
<name>A0AAV4NHL2_CAEEX</name>